<protein>
    <submittedName>
        <fullName evidence="2">Uncharacterized protein</fullName>
    </submittedName>
</protein>
<evidence type="ECO:0000313" key="3">
    <source>
        <dbReference type="Proteomes" id="UP001345963"/>
    </source>
</evidence>
<evidence type="ECO:0000313" key="2">
    <source>
        <dbReference type="EMBL" id="MED6247020.1"/>
    </source>
</evidence>
<organism evidence="2 3">
    <name type="scientific">Ataeniobius toweri</name>
    <dbReference type="NCBI Taxonomy" id="208326"/>
    <lineage>
        <taxon>Eukaryota</taxon>
        <taxon>Metazoa</taxon>
        <taxon>Chordata</taxon>
        <taxon>Craniata</taxon>
        <taxon>Vertebrata</taxon>
        <taxon>Euteleostomi</taxon>
        <taxon>Actinopterygii</taxon>
        <taxon>Neopterygii</taxon>
        <taxon>Teleostei</taxon>
        <taxon>Neoteleostei</taxon>
        <taxon>Acanthomorphata</taxon>
        <taxon>Ovalentaria</taxon>
        <taxon>Atherinomorphae</taxon>
        <taxon>Cyprinodontiformes</taxon>
        <taxon>Goodeidae</taxon>
        <taxon>Ataeniobius</taxon>
    </lineage>
</organism>
<gene>
    <name evidence="2" type="ORF">ATANTOWER_028098</name>
</gene>
<comment type="caution">
    <text evidence="2">The sequence shown here is derived from an EMBL/GenBank/DDBJ whole genome shotgun (WGS) entry which is preliminary data.</text>
</comment>
<name>A0ABU7BBI4_9TELE</name>
<dbReference type="EMBL" id="JAHUTI010046335">
    <property type="protein sequence ID" value="MED6247020.1"/>
    <property type="molecule type" value="Genomic_DNA"/>
</dbReference>
<dbReference type="Proteomes" id="UP001345963">
    <property type="component" value="Unassembled WGS sequence"/>
</dbReference>
<accession>A0ABU7BBI4</accession>
<feature type="non-terminal residue" evidence="2">
    <location>
        <position position="1"/>
    </location>
</feature>
<feature type="compositionally biased region" description="Polar residues" evidence="1">
    <location>
        <begin position="53"/>
        <end position="68"/>
    </location>
</feature>
<reference evidence="2 3" key="1">
    <citation type="submission" date="2021-07" db="EMBL/GenBank/DDBJ databases">
        <authorList>
            <person name="Palmer J.M."/>
        </authorList>
    </citation>
    <scope>NUCLEOTIDE SEQUENCE [LARGE SCALE GENOMIC DNA]</scope>
    <source>
        <strain evidence="2 3">AT_MEX2019</strain>
        <tissue evidence="2">Muscle</tissue>
    </source>
</reference>
<feature type="region of interest" description="Disordered" evidence="1">
    <location>
        <begin position="48"/>
        <end position="68"/>
    </location>
</feature>
<evidence type="ECO:0000256" key="1">
    <source>
        <dbReference type="SAM" id="MobiDB-lite"/>
    </source>
</evidence>
<keyword evidence="3" id="KW-1185">Reference proteome</keyword>
<sequence length="68" mass="7874">HSYDFIPHFKKHATDLKRHHWFDCRKAAAAHLSLIISACWLYKRSHRAAPASPHNSSKRSFYLASNVS</sequence>
<proteinExistence type="predicted"/>